<dbReference type="GO" id="GO:0043176">
    <property type="term" value="F:amine binding"/>
    <property type="evidence" value="ECO:0007669"/>
    <property type="project" value="InterPro"/>
</dbReference>
<dbReference type="Pfam" id="PF02098">
    <property type="entry name" value="His_binding"/>
    <property type="match status" value="1"/>
</dbReference>
<feature type="chain" id="PRO_5001517283" evidence="1">
    <location>
        <begin position="29"/>
        <end position="212"/>
    </location>
</feature>
<organism evidence="2">
    <name type="scientific">Amblyomma triste</name>
    <name type="common">Neotropical tick</name>
    <dbReference type="NCBI Taxonomy" id="251400"/>
    <lineage>
        <taxon>Eukaryota</taxon>
        <taxon>Metazoa</taxon>
        <taxon>Ecdysozoa</taxon>
        <taxon>Arthropoda</taxon>
        <taxon>Chelicerata</taxon>
        <taxon>Arachnida</taxon>
        <taxon>Acari</taxon>
        <taxon>Parasitiformes</taxon>
        <taxon>Ixodida</taxon>
        <taxon>Ixodoidea</taxon>
        <taxon>Ixodidae</taxon>
        <taxon>Amblyomminae</taxon>
        <taxon>Amblyomma</taxon>
    </lineage>
</organism>
<sequence>MTIHSVLWFTLAASACLQAAAFMIPSWADETRFGMYQDAWKRMNGSVGSTYYLVRTTYYNDEYMWGTNFQCVTVREATFDRKSNKSVLQFNFMNKTRNSRWIKSYTINRTVMPYKQYSYRKPNALQFLLNANRMLVKTFIFTDGKTCDLLSVPYLKNRLECELWVNSQYADDIPLCCLFLLEDRCPRRATYTVYNKTLCSNPLSRPRPRKKI</sequence>
<dbReference type="InterPro" id="IPR002970">
    <property type="entry name" value="Tick_his-bd"/>
</dbReference>
<dbReference type="PRINTS" id="PR01220">
    <property type="entry name" value="HISBINDING"/>
</dbReference>
<reference evidence="2" key="1">
    <citation type="submission" date="2014-03" db="EMBL/GenBank/DDBJ databases">
        <title>The sialotranscriptome of Amblyomma triste, Amblyomma parvum and Amblyomma cajennense ticks, uncovered by 454-based RNA-seq.</title>
        <authorList>
            <person name="Garcia G.R."/>
            <person name="Gardinassi L.G."/>
            <person name="Ribeiro J.M."/>
            <person name="Anatriello E."/>
            <person name="Ferreira B.R."/>
            <person name="Moreira H.N."/>
            <person name="Mafra C."/>
            <person name="Olegario M.M."/>
            <person name="Szabo P.J."/>
            <person name="Miranda-Santos I.K."/>
            <person name="Maruyama S.R."/>
        </authorList>
    </citation>
    <scope>NUCLEOTIDE SEQUENCE</scope>
    <source>
        <strain evidence="2">Mato Grasso do Sul</strain>
        <tissue evidence="2">Salivary glands</tissue>
    </source>
</reference>
<dbReference type="SUPFAM" id="SSF50814">
    <property type="entry name" value="Lipocalins"/>
    <property type="match status" value="1"/>
</dbReference>
<evidence type="ECO:0000256" key="1">
    <source>
        <dbReference type="SAM" id="SignalP"/>
    </source>
</evidence>
<dbReference type="AlphaFoldDB" id="A0A023GE66"/>
<feature type="signal peptide" evidence="1">
    <location>
        <begin position="1"/>
        <end position="28"/>
    </location>
</feature>
<dbReference type="EMBL" id="GBBM01004403">
    <property type="protein sequence ID" value="JAC31015.1"/>
    <property type="molecule type" value="mRNA"/>
</dbReference>
<keyword evidence="1" id="KW-0732">Signal</keyword>
<accession>A0A023GE66</accession>
<dbReference type="Gene3D" id="2.40.128.20">
    <property type="match status" value="1"/>
</dbReference>
<proteinExistence type="evidence at transcript level"/>
<dbReference type="GO" id="GO:0030682">
    <property type="term" value="P:symbiont-mediated perturbation of host defenses"/>
    <property type="evidence" value="ECO:0007669"/>
    <property type="project" value="InterPro"/>
</dbReference>
<name>A0A023GE66_AMBTT</name>
<dbReference type="InterPro" id="IPR012674">
    <property type="entry name" value="Calycin"/>
</dbReference>
<protein>
    <submittedName>
        <fullName evidence="2">Putative lipocal-1 1</fullName>
    </submittedName>
</protein>
<evidence type="ECO:0000313" key="2">
    <source>
        <dbReference type="EMBL" id="JAC31015.1"/>
    </source>
</evidence>